<keyword evidence="2" id="KW-1185">Reference proteome</keyword>
<dbReference type="AlphaFoldDB" id="A0A1I3RFA0"/>
<proteinExistence type="predicted"/>
<gene>
    <name evidence="1" type="ORF">SAMN05421753_120104</name>
</gene>
<sequence>MCYDAHVQDLVPSRVRWYDIPGLFFFRNAIRCRLCDDRYFVRRVGKVDQAVRKIRFGEEARVH</sequence>
<evidence type="ECO:0000313" key="1">
    <source>
        <dbReference type="EMBL" id="SFJ44542.1"/>
    </source>
</evidence>
<reference evidence="2" key="1">
    <citation type="submission" date="2016-10" db="EMBL/GenBank/DDBJ databases">
        <authorList>
            <person name="Varghese N."/>
            <person name="Submissions S."/>
        </authorList>
    </citation>
    <scope>NUCLEOTIDE SEQUENCE [LARGE SCALE GENOMIC DNA]</scope>
    <source>
        <strain evidence="2">DSM 26348</strain>
    </source>
</reference>
<organism evidence="1 2">
    <name type="scientific">Planctomicrobium piriforme</name>
    <dbReference type="NCBI Taxonomy" id="1576369"/>
    <lineage>
        <taxon>Bacteria</taxon>
        <taxon>Pseudomonadati</taxon>
        <taxon>Planctomycetota</taxon>
        <taxon>Planctomycetia</taxon>
        <taxon>Planctomycetales</taxon>
        <taxon>Planctomycetaceae</taxon>
        <taxon>Planctomicrobium</taxon>
    </lineage>
</organism>
<evidence type="ECO:0000313" key="2">
    <source>
        <dbReference type="Proteomes" id="UP000199518"/>
    </source>
</evidence>
<dbReference type="Proteomes" id="UP000199518">
    <property type="component" value="Unassembled WGS sequence"/>
</dbReference>
<name>A0A1I3RFA0_9PLAN</name>
<dbReference type="EMBL" id="FOQD01000020">
    <property type="protein sequence ID" value="SFJ44542.1"/>
    <property type="molecule type" value="Genomic_DNA"/>
</dbReference>
<accession>A0A1I3RFA0</accession>
<protein>
    <submittedName>
        <fullName evidence="1">Uncharacterized protein</fullName>
    </submittedName>
</protein>